<evidence type="ECO:0000313" key="2">
    <source>
        <dbReference type="Proteomes" id="UP001428341"/>
    </source>
</evidence>
<organism evidence="1 2">
    <name type="scientific">Citrus x changshan-huyou</name>
    <dbReference type="NCBI Taxonomy" id="2935761"/>
    <lineage>
        <taxon>Eukaryota</taxon>
        <taxon>Viridiplantae</taxon>
        <taxon>Streptophyta</taxon>
        <taxon>Embryophyta</taxon>
        <taxon>Tracheophyta</taxon>
        <taxon>Spermatophyta</taxon>
        <taxon>Magnoliopsida</taxon>
        <taxon>eudicotyledons</taxon>
        <taxon>Gunneridae</taxon>
        <taxon>Pentapetalae</taxon>
        <taxon>rosids</taxon>
        <taxon>malvids</taxon>
        <taxon>Sapindales</taxon>
        <taxon>Rutaceae</taxon>
        <taxon>Aurantioideae</taxon>
        <taxon>Citrus</taxon>
    </lineage>
</organism>
<dbReference type="Gene3D" id="1.20.1280.50">
    <property type="match status" value="1"/>
</dbReference>
<proteinExistence type="predicted"/>
<accession>A0AAP0LQG7</accession>
<dbReference type="Proteomes" id="UP001428341">
    <property type="component" value="Unassembled WGS sequence"/>
</dbReference>
<name>A0AAP0LQG7_9ROSI</name>
<keyword evidence="2" id="KW-1185">Reference proteome</keyword>
<evidence type="ECO:0000313" key="1">
    <source>
        <dbReference type="EMBL" id="KAK9182326.1"/>
    </source>
</evidence>
<dbReference type="InterPro" id="IPR036047">
    <property type="entry name" value="F-box-like_dom_sf"/>
</dbReference>
<gene>
    <name evidence="1" type="ORF">WN944_025469</name>
</gene>
<dbReference type="AlphaFoldDB" id="A0AAP0LQG7"/>
<comment type="caution">
    <text evidence="1">The sequence shown here is derived from an EMBL/GenBank/DDBJ whole genome shotgun (WGS) entry which is preliminary data.</text>
</comment>
<evidence type="ECO:0008006" key="3">
    <source>
        <dbReference type="Google" id="ProtNLM"/>
    </source>
</evidence>
<dbReference type="EMBL" id="JBCGBO010000024">
    <property type="protein sequence ID" value="KAK9182326.1"/>
    <property type="molecule type" value="Genomic_DNA"/>
</dbReference>
<reference evidence="1 2" key="1">
    <citation type="submission" date="2024-05" db="EMBL/GenBank/DDBJ databases">
        <title>Haplotype-resolved chromosome-level genome assembly of Huyou (Citrus changshanensis).</title>
        <authorList>
            <person name="Miao C."/>
            <person name="Chen W."/>
            <person name="Wu Y."/>
            <person name="Wang L."/>
            <person name="Zhao S."/>
            <person name="Grierson D."/>
            <person name="Xu C."/>
            <person name="Chen K."/>
        </authorList>
    </citation>
    <scope>NUCLEOTIDE SEQUENCE [LARGE SCALE GENOMIC DNA]</scope>
    <source>
        <strain evidence="1">01-14</strain>
        <tissue evidence="1">Leaf</tissue>
    </source>
</reference>
<dbReference type="SUPFAM" id="SSF81383">
    <property type="entry name" value="F-box domain"/>
    <property type="match status" value="1"/>
</dbReference>
<sequence length="77" mass="8848">MAANDNRWSDLHGDLLVEIARWVKWYEDFVSFGGVCTSWRSAAVSENFIVLSNHFAKTSEVLAVVKLQERFIWACLL</sequence>
<protein>
    <recommendedName>
        <fullName evidence="3">F-box domain-containing protein</fullName>
    </recommendedName>
</protein>